<dbReference type="GO" id="GO:0009398">
    <property type="term" value="P:FMN biosynthetic process"/>
    <property type="evidence" value="ECO:0007669"/>
    <property type="project" value="UniProtKB-UniRule"/>
</dbReference>
<dbReference type="Gene3D" id="3.40.50.620">
    <property type="entry name" value="HUPs"/>
    <property type="match status" value="1"/>
</dbReference>
<organism evidence="17 18">
    <name type="scientific">Pelodictyon luteolum</name>
    <dbReference type="NCBI Taxonomy" id="1100"/>
    <lineage>
        <taxon>Bacteria</taxon>
        <taxon>Pseudomonadati</taxon>
        <taxon>Chlorobiota</taxon>
        <taxon>Chlorobiia</taxon>
        <taxon>Chlorobiales</taxon>
        <taxon>Chlorobiaceae</taxon>
        <taxon>Chlorobium/Pelodictyon group</taxon>
        <taxon>Pelodictyon</taxon>
    </lineage>
</organism>
<evidence type="ECO:0000256" key="13">
    <source>
        <dbReference type="ARBA" id="ARBA00047880"/>
    </source>
</evidence>
<evidence type="ECO:0000256" key="8">
    <source>
        <dbReference type="ARBA" id="ARBA00022741"/>
    </source>
</evidence>
<dbReference type="InterPro" id="IPR023468">
    <property type="entry name" value="Riboflavin_kinase"/>
</dbReference>
<evidence type="ECO:0000256" key="14">
    <source>
        <dbReference type="ARBA" id="ARBA00049494"/>
    </source>
</evidence>
<comment type="pathway">
    <text evidence="3 15">Cofactor biosynthesis; FMN biosynthesis; FMN from riboflavin (ATP route): step 1/1.</text>
</comment>
<sequence>MQIVEYRSNRVFPFRSEEPEAFPVVASAVTVGAFDGVHRGHRKIISRMVSIARQRGLRSVVVTFEPHPRRVLAGEVTGPLGLLTTLEEKITLLQSGDVDLLFVVRFTPEFARRSSEDFIENVLVGLLGAKSIVIGYDHGFGRNRSGSGDDLRRLGLELGFTVDVESEVRIADEHFSSTRIRQLLGLGRIEEANAFLGSFYTISGTVVKGDGRGRRLGFPTVNIHIPDPHKLLPRAGVYIAESEIDGTSWMAMMNVGVRPTVEEGGRISVEAHILGWEGSLYGRDLSFNLLHFIRRERKFPTLEALRQQLEKDKKTVELYC</sequence>
<dbReference type="EC" id="2.7.7.2" evidence="15"/>
<dbReference type="NCBIfam" id="TIGR00083">
    <property type="entry name" value="ribF"/>
    <property type="match status" value="1"/>
</dbReference>
<evidence type="ECO:0000256" key="6">
    <source>
        <dbReference type="ARBA" id="ARBA00022679"/>
    </source>
</evidence>
<evidence type="ECO:0000256" key="12">
    <source>
        <dbReference type="ARBA" id="ARBA00023268"/>
    </source>
</evidence>
<accession>A0A165L6Q8</accession>
<dbReference type="AlphaFoldDB" id="A0A165L6Q8"/>
<gene>
    <name evidence="17" type="ORF">A3K90_08500</name>
</gene>
<dbReference type="GO" id="GO:0003919">
    <property type="term" value="F:FMN adenylyltransferase activity"/>
    <property type="evidence" value="ECO:0007669"/>
    <property type="project" value="UniProtKB-UniRule"/>
</dbReference>
<comment type="pathway">
    <text evidence="2 15">Cofactor biosynthesis; FAD biosynthesis; FAD from FMN: step 1/1.</text>
</comment>
<keyword evidence="8 15" id="KW-0547">Nucleotide-binding</keyword>
<dbReference type="PANTHER" id="PTHR22749:SF6">
    <property type="entry name" value="RIBOFLAVIN KINASE"/>
    <property type="match status" value="1"/>
</dbReference>
<keyword evidence="12" id="KW-0511">Multifunctional enzyme</keyword>
<comment type="catalytic activity">
    <reaction evidence="13 15">
        <text>riboflavin + ATP = FMN + ADP + H(+)</text>
        <dbReference type="Rhea" id="RHEA:14357"/>
        <dbReference type="ChEBI" id="CHEBI:15378"/>
        <dbReference type="ChEBI" id="CHEBI:30616"/>
        <dbReference type="ChEBI" id="CHEBI:57986"/>
        <dbReference type="ChEBI" id="CHEBI:58210"/>
        <dbReference type="ChEBI" id="CHEBI:456216"/>
        <dbReference type="EC" id="2.7.1.26"/>
    </reaction>
</comment>
<evidence type="ECO:0000256" key="2">
    <source>
        <dbReference type="ARBA" id="ARBA00004726"/>
    </source>
</evidence>
<dbReference type="InterPro" id="IPR015865">
    <property type="entry name" value="Riboflavin_kinase_bac/euk"/>
</dbReference>
<dbReference type="GO" id="GO:0005524">
    <property type="term" value="F:ATP binding"/>
    <property type="evidence" value="ECO:0007669"/>
    <property type="project" value="UniProtKB-UniRule"/>
</dbReference>
<evidence type="ECO:0000256" key="15">
    <source>
        <dbReference type="PIRNR" id="PIRNR004491"/>
    </source>
</evidence>
<evidence type="ECO:0000256" key="5">
    <source>
        <dbReference type="ARBA" id="ARBA00022643"/>
    </source>
</evidence>
<keyword evidence="10 15" id="KW-0274">FAD</keyword>
<keyword evidence="5 15" id="KW-0288">FMN</keyword>
<dbReference type="UniPathway" id="UPA00277">
    <property type="reaction ID" value="UER00407"/>
</dbReference>
<evidence type="ECO:0000256" key="1">
    <source>
        <dbReference type="ARBA" id="ARBA00002121"/>
    </source>
</evidence>
<dbReference type="InterPro" id="IPR023465">
    <property type="entry name" value="Riboflavin_kinase_dom_sf"/>
</dbReference>
<dbReference type="GO" id="GO:0006747">
    <property type="term" value="P:FAD biosynthetic process"/>
    <property type="evidence" value="ECO:0007669"/>
    <property type="project" value="UniProtKB-UniRule"/>
</dbReference>
<dbReference type="InterPro" id="IPR015864">
    <property type="entry name" value="FAD_synthase"/>
</dbReference>
<evidence type="ECO:0000256" key="11">
    <source>
        <dbReference type="ARBA" id="ARBA00022840"/>
    </source>
</evidence>
<dbReference type="GO" id="GO:0009231">
    <property type="term" value="P:riboflavin biosynthetic process"/>
    <property type="evidence" value="ECO:0007669"/>
    <property type="project" value="InterPro"/>
</dbReference>
<dbReference type="CDD" id="cd02064">
    <property type="entry name" value="FAD_synthetase_N"/>
    <property type="match status" value="1"/>
</dbReference>
<dbReference type="Gene3D" id="2.40.30.30">
    <property type="entry name" value="Riboflavin kinase-like"/>
    <property type="match status" value="1"/>
</dbReference>
<evidence type="ECO:0000259" key="16">
    <source>
        <dbReference type="SMART" id="SM00904"/>
    </source>
</evidence>
<keyword evidence="11 15" id="KW-0067">ATP-binding</keyword>
<dbReference type="InterPro" id="IPR002606">
    <property type="entry name" value="Riboflavin_kinase_bac"/>
</dbReference>
<dbReference type="UniPathway" id="UPA00276">
    <property type="reaction ID" value="UER00406"/>
</dbReference>
<dbReference type="Pfam" id="PF06574">
    <property type="entry name" value="FAD_syn"/>
    <property type="match status" value="1"/>
</dbReference>
<dbReference type="SUPFAM" id="SSF52374">
    <property type="entry name" value="Nucleotidylyl transferase"/>
    <property type="match status" value="1"/>
</dbReference>
<dbReference type="EC" id="2.7.1.26" evidence="15"/>
<dbReference type="EMBL" id="LVWG01000035">
    <property type="protein sequence ID" value="KZK73643.1"/>
    <property type="molecule type" value="Genomic_DNA"/>
</dbReference>
<comment type="similarity">
    <text evidence="15">Belongs to the ribF family.</text>
</comment>
<comment type="catalytic activity">
    <reaction evidence="14 15">
        <text>FMN + ATP + H(+) = FAD + diphosphate</text>
        <dbReference type="Rhea" id="RHEA:17237"/>
        <dbReference type="ChEBI" id="CHEBI:15378"/>
        <dbReference type="ChEBI" id="CHEBI:30616"/>
        <dbReference type="ChEBI" id="CHEBI:33019"/>
        <dbReference type="ChEBI" id="CHEBI:57692"/>
        <dbReference type="ChEBI" id="CHEBI:58210"/>
        <dbReference type="EC" id="2.7.7.2"/>
    </reaction>
</comment>
<name>A0A165L6Q8_PELLU</name>
<comment type="function">
    <text evidence="1">Catalyzes the phosphorylation of riboflavin to FMN followed by the adenylation of FMN to FAD.</text>
</comment>
<comment type="caution">
    <text evidence="17">The sequence shown here is derived from an EMBL/GenBank/DDBJ whole genome shotgun (WGS) entry which is preliminary data.</text>
</comment>
<evidence type="ECO:0000256" key="4">
    <source>
        <dbReference type="ARBA" id="ARBA00022630"/>
    </source>
</evidence>
<dbReference type="Proteomes" id="UP000076481">
    <property type="component" value="Unassembled WGS sequence"/>
</dbReference>
<feature type="domain" description="Riboflavin kinase" evidence="16">
    <location>
        <begin position="195"/>
        <end position="319"/>
    </location>
</feature>
<dbReference type="InterPro" id="IPR014729">
    <property type="entry name" value="Rossmann-like_a/b/a_fold"/>
</dbReference>
<dbReference type="GO" id="GO:0008531">
    <property type="term" value="F:riboflavin kinase activity"/>
    <property type="evidence" value="ECO:0007669"/>
    <property type="project" value="UniProtKB-UniRule"/>
</dbReference>
<proteinExistence type="inferred from homology"/>
<evidence type="ECO:0000256" key="9">
    <source>
        <dbReference type="ARBA" id="ARBA00022777"/>
    </source>
</evidence>
<dbReference type="NCBIfam" id="NF004162">
    <property type="entry name" value="PRK05627.1-5"/>
    <property type="match status" value="1"/>
</dbReference>
<dbReference type="FunFam" id="3.40.50.620:FF:000021">
    <property type="entry name" value="Riboflavin biosynthesis protein"/>
    <property type="match status" value="1"/>
</dbReference>
<dbReference type="SMART" id="SM00904">
    <property type="entry name" value="Flavokinase"/>
    <property type="match status" value="1"/>
</dbReference>
<evidence type="ECO:0000256" key="10">
    <source>
        <dbReference type="ARBA" id="ARBA00022827"/>
    </source>
</evidence>
<reference evidence="17 18" key="1">
    <citation type="submission" date="2016-03" db="EMBL/GenBank/DDBJ databases">
        <title>Speciation and ecological success in dimly lit waters: horizontal gene transfer in a green sulfur bacteria bloom unveiled by metagenomic assembly.</title>
        <authorList>
            <person name="Llorens-Mares T."/>
            <person name="Liu Z."/>
            <person name="Allen L.Z."/>
            <person name="Rusch D.B."/>
            <person name="Craig M.T."/>
            <person name="Dupont C.L."/>
            <person name="Bryant D.A."/>
            <person name="Casamayor E.O."/>
        </authorList>
    </citation>
    <scope>NUCLEOTIDE SEQUENCE [LARGE SCALE GENOMIC DNA]</scope>
    <source>
        <strain evidence="17">CIII</strain>
    </source>
</reference>
<dbReference type="PANTHER" id="PTHR22749">
    <property type="entry name" value="RIBOFLAVIN KINASE/FMN ADENYLYLTRANSFERASE"/>
    <property type="match status" value="1"/>
</dbReference>
<protein>
    <recommendedName>
        <fullName evidence="15">Riboflavin biosynthesis protein</fullName>
    </recommendedName>
    <domain>
        <recommendedName>
            <fullName evidence="15">Riboflavin kinase</fullName>
            <ecNumber evidence="15">2.7.1.26</ecNumber>
        </recommendedName>
        <alternativeName>
            <fullName evidence="15">Flavokinase</fullName>
        </alternativeName>
    </domain>
    <domain>
        <recommendedName>
            <fullName evidence="15">FMN adenylyltransferase</fullName>
            <ecNumber evidence="15">2.7.7.2</ecNumber>
        </recommendedName>
        <alternativeName>
            <fullName evidence="15">FAD pyrophosphorylase</fullName>
        </alternativeName>
        <alternativeName>
            <fullName evidence="15">FAD synthase</fullName>
        </alternativeName>
    </domain>
</protein>
<keyword evidence="6 15" id="KW-0808">Transferase</keyword>
<evidence type="ECO:0000313" key="17">
    <source>
        <dbReference type="EMBL" id="KZK73643.1"/>
    </source>
</evidence>
<keyword evidence="7 15" id="KW-0548">Nucleotidyltransferase</keyword>
<dbReference type="Pfam" id="PF01687">
    <property type="entry name" value="Flavokinase"/>
    <property type="match status" value="1"/>
</dbReference>
<dbReference type="PIRSF" id="PIRSF004491">
    <property type="entry name" value="FAD_Synth"/>
    <property type="match status" value="1"/>
</dbReference>
<dbReference type="SUPFAM" id="SSF82114">
    <property type="entry name" value="Riboflavin kinase-like"/>
    <property type="match status" value="1"/>
</dbReference>
<dbReference type="RefSeq" id="WP_303682345.1">
    <property type="nucleotide sequence ID" value="NZ_LVWG01000035.1"/>
</dbReference>
<evidence type="ECO:0000256" key="7">
    <source>
        <dbReference type="ARBA" id="ARBA00022695"/>
    </source>
</evidence>
<evidence type="ECO:0000256" key="3">
    <source>
        <dbReference type="ARBA" id="ARBA00005201"/>
    </source>
</evidence>
<keyword evidence="9 15" id="KW-0418">Kinase</keyword>
<keyword evidence="4 15" id="KW-0285">Flavoprotein</keyword>
<evidence type="ECO:0000313" key="18">
    <source>
        <dbReference type="Proteomes" id="UP000076481"/>
    </source>
</evidence>